<comment type="caution">
    <text evidence="1">The sequence shown here is derived from an EMBL/GenBank/DDBJ whole genome shotgun (WGS) entry which is preliminary data.</text>
</comment>
<keyword evidence="2" id="KW-1185">Reference proteome</keyword>
<reference evidence="1" key="1">
    <citation type="journal article" date="2014" name="Genome Announc.">
        <title>Draft Genome Sequence of Clostridium straminisolvens Strain JCM 21531T, Isolated from a Cellulose-Degrading Bacterial Community.</title>
        <authorList>
            <person name="Yuki M."/>
            <person name="Oshima K."/>
            <person name="Suda W."/>
            <person name="Sakamoto M."/>
            <person name="Kitamura K."/>
            <person name="Iida T."/>
            <person name="Hattori M."/>
            <person name="Ohkuma M."/>
        </authorList>
    </citation>
    <scope>NUCLEOTIDE SEQUENCE [LARGE SCALE GENOMIC DNA]</scope>
    <source>
        <strain evidence="1">JCM 21531</strain>
    </source>
</reference>
<dbReference type="EMBL" id="BAVR01000039">
    <property type="protein sequence ID" value="GAE89525.1"/>
    <property type="molecule type" value="Genomic_DNA"/>
</dbReference>
<evidence type="ECO:0000313" key="1">
    <source>
        <dbReference type="EMBL" id="GAE89525.1"/>
    </source>
</evidence>
<sequence>MTVNKFIEAIAAKLTALWPDKKVYVDEIPQGADGNFSIQVIETSQSKHLGNRHKRTYQFDVAI</sequence>
<name>W4V816_9FIRM</name>
<organism evidence="1 2">
    <name type="scientific">Acetivibrio straminisolvens JCM 21531</name>
    <dbReference type="NCBI Taxonomy" id="1294263"/>
    <lineage>
        <taxon>Bacteria</taxon>
        <taxon>Bacillati</taxon>
        <taxon>Bacillota</taxon>
        <taxon>Clostridia</taxon>
        <taxon>Eubacteriales</taxon>
        <taxon>Oscillospiraceae</taxon>
        <taxon>Acetivibrio</taxon>
    </lineage>
</organism>
<proteinExistence type="predicted"/>
<dbReference type="STRING" id="1294263.JCM21531_3062"/>
<dbReference type="OrthoDB" id="2063617at2"/>
<accession>W4V816</accession>
<protein>
    <submittedName>
        <fullName evidence="1">Uncharacterized protein</fullName>
    </submittedName>
</protein>
<dbReference type="AlphaFoldDB" id="W4V816"/>
<evidence type="ECO:0000313" key="2">
    <source>
        <dbReference type="Proteomes" id="UP000019109"/>
    </source>
</evidence>
<dbReference type="Pfam" id="PF20765">
    <property type="entry name" value="Phage_tail_terminator_8"/>
    <property type="match status" value="1"/>
</dbReference>
<gene>
    <name evidence="1" type="ORF">JCM21531_3062</name>
</gene>
<dbReference type="InterPro" id="IPR049254">
    <property type="entry name" value="Phage_tail_terminator"/>
</dbReference>
<dbReference type="Proteomes" id="UP000019109">
    <property type="component" value="Unassembled WGS sequence"/>
</dbReference>